<dbReference type="Gene3D" id="3.90.1640.30">
    <property type="match status" value="1"/>
</dbReference>
<organism evidence="10 11">
    <name type="scientific">Paraconexibacter antarcticus</name>
    <dbReference type="NCBI Taxonomy" id="2949664"/>
    <lineage>
        <taxon>Bacteria</taxon>
        <taxon>Bacillati</taxon>
        <taxon>Actinomycetota</taxon>
        <taxon>Thermoleophilia</taxon>
        <taxon>Solirubrobacterales</taxon>
        <taxon>Paraconexibacteraceae</taxon>
        <taxon>Paraconexibacter</taxon>
    </lineage>
</organism>
<dbReference type="Pfam" id="PF02272">
    <property type="entry name" value="DHHA1"/>
    <property type="match status" value="1"/>
</dbReference>
<feature type="domain" description="RecJ OB" evidence="9">
    <location>
        <begin position="453"/>
        <end position="555"/>
    </location>
</feature>
<dbReference type="Gene3D" id="3.10.310.30">
    <property type="match status" value="1"/>
</dbReference>
<evidence type="ECO:0000256" key="6">
    <source>
        <dbReference type="SAM" id="MobiDB-lite"/>
    </source>
</evidence>
<dbReference type="RefSeq" id="WP_254569450.1">
    <property type="nucleotide sequence ID" value="NZ_CP098502.1"/>
</dbReference>
<keyword evidence="3" id="KW-0540">Nuclease</keyword>
<evidence type="ECO:0000256" key="1">
    <source>
        <dbReference type="ARBA" id="ARBA00005915"/>
    </source>
</evidence>
<dbReference type="Pfam" id="PF01368">
    <property type="entry name" value="DHH"/>
    <property type="match status" value="1"/>
</dbReference>
<keyword evidence="11" id="KW-1185">Reference proteome</keyword>
<proteinExistence type="inferred from homology"/>
<feature type="domain" description="DHHA1" evidence="8">
    <location>
        <begin position="348"/>
        <end position="434"/>
    </location>
</feature>
<dbReference type="Proteomes" id="UP001056035">
    <property type="component" value="Chromosome"/>
</dbReference>
<evidence type="ECO:0000256" key="5">
    <source>
        <dbReference type="ARBA" id="ARBA00022839"/>
    </source>
</evidence>
<keyword evidence="5 10" id="KW-0269">Exonuclease</keyword>
<gene>
    <name evidence="10" type="primary">recJ</name>
    <name evidence="10" type="ORF">NBH00_15260</name>
</gene>
<evidence type="ECO:0000259" key="7">
    <source>
        <dbReference type="Pfam" id="PF01368"/>
    </source>
</evidence>
<evidence type="ECO:0000259" key="8">
    <source>
        <dbReference type="Pfam" id="PF02272"/>
    </source>
</evidence>
<accession>A0ABY5DPS0</accession>
<reference evidence="10 11" key="1">
    <citation type="submission" date="2022-06" db="EMBL/GenBank/DDBJ databases">
        <title>Paraconexibacter antarcticus.</title>
        <authorList>
            <person name="Kim C.S."/>
        </authorList>
    </citation>
    <scope>NUCLEOTIDE SEQUENCE [LARGE SCALE GENOMIC DNA]</scope>
    <source>
        <strain evidence="10 11">02-257</strain>
    </source>
</reference>
<feature type="region of interest" description="Disordered" evidence="6">
    <location>
        <begin position="603"/>
        <end position="626"/>
    </location>
</feature>
<dbReference type="SUPFAM" id="SSF64182">
    <property type="entry name" value="DHH phosphoesterases"/>
    <property type="match status" value="1"/>
</dbReference>
<evidence type="ECO:0000313" key="11">
    <source>
        <dbReference type="Proteomes" id="UP001056035"/>
    </source>
</evidence>
<dbReference type="PANTHER" id="PTHR30255:SF2">
    <property type="entry name" value="SINGLE-STRANDED-DNA-SPECIFIC EXONUCLEASE RECJ"/>
    <property type="match status" value="1"/>
</dbReference>
<dbReference type="NCBIfam" id="TIGR00644">
    <property type="entry name" value="recJ"/>
    <property type="match status" value="1"/>
</dbReference>
<dbReference type="GO" id="GO:0004527">
    <property type="term" value="F:exonuclease activity"/>
    <property type="evidence" value="ECO:0007669"/>
    <property type="project" value="UniProtKB-KW"/>
</dbReference>
<comment type="similarity">
    <text evidence="1">Belongs to the RecJ family.</text>
</comment>
<keyword evidence="4" id="KW-0378">Hydrolase</keyword>
<dbReference type="InterPro" id="IPR004610">
    <property type="entry name" value="RecJ"/>
</dbReference>
<dbReference type="InterPro" id="IPR001667">
    <property type="entry name" value="DDH_dom"/>
</dbReference>
<dbReference type="EMBL" id="CP098502">
    <property type="protein sequence ID" value="UTI62715.1"/>
    <property type="molecule type" value="Genomic_DNA"/>
</dbReference>
<dbReference type="Pfam" id="PF17768">
    <property type="entry name" value="RecJ_OB"/>
    <property type="match status" value="1"/>
</dbReference>
<name>A0ABY5DPS0_9ACTN</name>
<protein>
    <recommendedName>
        <fullName evidence="2">Single-stranded-DNA-specific exonuclease RecJ</fullName>
    </recommendedName>
</protein>
<feature type="domain" description="DDH" evidence="7">
    <location>
        <begin position="77"/>
        <end position="226"/>
    </location>
</feature>
<evidence type="ECO:0000313" key="10">
    <source>
        <dbReference type="EMBL" id="UTI62715.1"/>
    </source>
</evidence>
<dbReference type="InterPro" id="IPR041122">
    <property type="entry name" value="RecJ_OB"/>
</dbReference>
<dbReference type="InterPro" id="IPR038763">
    <property type="entry name" value="DHH_sf"/>
</dbReference>
<evidence type="ECO:0000259" key="9">
    <source>
        <dbReference type="Pfam" id="PF17768"/>
    </source>
</evidence>
<evidence type="ECO:0000256" key="4">
    <source>
        <dbReference type="ARBA" id="ARBA00022801"/>
    </source>
</evidence>
<dbReference type="InterPro" id="IPR003156">
    <property type="entry name" value="DHHA1_dom"/>
</dbReference>
<feature type="compositionally biased region" description="Low complexity" evidence="6">
    <location>
        <begin position="606"/>
        <end position="618"/>
    </location>
</feature>
<evidence type="ECO:0000256" key="2">
    <source>
        <dbReference type="ARBA" id="ARBA00019841"/>
    </source>
</evidence>
<sequence length="825" mass="85567">MDVRPDIAPFDVRAALDLQRELGVSFPVAQILTRRGLGDAAAARTWLAADVAPDASAFAGIGVAVATVLRHVRAGTRITIHGDYDVDGVCSTAILVRTLRRLGADVDWYLPGRAEDGYGLRPATVERLAARGTRLLVTVDCGITAVEEVAQAVAAGMEVIVTDHHSPRADGRLPDAPIVHPAVCGYPCPELCAGAVSYKLAGALFAAAGQDAARADDELDLVALATVADLVPLVGENRRLVRAGLAALKRTTRPGLRALMRVAKADPGSLDATAIGFRLAPRLNAAGRMLRADAALELLLTEDDARATDVADELDRLNAERRHTETRILFSAEAQVAAASADGVPAAFVLAGEEWHPGVIGIVASRIAERHHRPVVVVALDGEEGTGSGRSIPGFDLLAALDASAAHLQRHGGHRAAAGATLAATDVDAFRAAFVAHAEATLTPEMLVPRERIDAVVSGDELGLELADELLALAPFGMGNPTPNLLVPGAQLVDARPMGEGKHVRFTVKAGGVQARAVAFGMPALPPGSEAGVEATFRLERNEWQGSVEPRLVLRRILTPPAGAEEATGAPPAPAATVVGAVDAGWDALVRAAAAAEVTTLPPVQAGADPWPAAAAAGGRPGADRRHHGVAGTLGALRASGDTVLVAVADAAVRAPALAPLAGHVVAWDALEADPALARSFGHIVVLDPPPHPALLAAVTAACPDTMAHLAWGAEELGFSLHVHAARHTLREPLAAVYRALRDGTAAPAALRGDRERPRDPVLAGRLLRVLAEAGLATVDAATLGAVLLPVDGRVDLERSATYRACTDRLRQGERWLSSARQRAA</sequence>
<dbReference type="PANTHER" id="PTHR30255">
    <property type="entry name" value="SINGLE-STRANDED-DNA-SPECIFIC EXONUCLEASE RECJ"/>
    <property type="match status" value="1"/>
</dbReference>
<evidence type="ECO:0000256" key="3">
    <source>
        <dbReference type="ARBA" id="ARBA00022722"/>
    </source>
</evidence>
<dbReference type="InterPro" id="IPR051673">
    <property type="entry name" value="SSDNA_exonuclease_RecJ"/>
</dbReference>